<dbReference type="InterPro" id="IPR043502">
    <property type="entry name" value="DNA/RNA_pol_sf"/>
</dbReference>
<dbReference type="AlphaFoldDB" id="A0AAV3QT30"/>
<organism evidence="2 3">
    <name type="scientific">Lithospermum erythrorhizon</name>
    <name type="common">Purple gromwell</name>
    <name type="synonym">Lithospermum officinale var. erythrorhizon</name>
    <dbReference type="NCBI Taxonomy" id="34254"/>
    <lineage>
        <taxon>Eukaryota</taxon>
        <taxon>Viridiplantae</taxon>
        <taxon>Streptophyta</taxon>
        <taxon>Embryophyta</taxon>
        <taxon>Tracheophyta</taxon>
        <taxon>Spermatophyta</taxon>
        <taxon>Magnoliopsida</taxon>
        <taxon>eudicotyledons</taxon>
        <taxon>Gunneridae</taxon>
        <taxon>Pentapetalae</taxon>
        <taxon>asterids</taxon>
        <taxon>lamiids</taxon>
        <taxon>Boraginales</taxon>
        <taxon>Boraginaceae</taxon>
        <taxon>Boraginoideae</taxon>
        <taxon>Lithospermeae</taxon>
        <taxon>Lithospermum</taxon>
    </lineage>
</organism>
<evidence type="ECO:0000259" key="1">
    <source>
        <dbReference type="Pfam" id="PF17919"/>
    </source>
</evidence>
<dbReference type="EMBL" id="BAABME010005609">
    <property type="protein sequence ID" value="GAA0166112.1"/>
    <property type="molecule type" value="Genomic_DNA"/>
</dbReference>
<name>A0AAV3QT30_LITER</name>
<evidence type="ECO:0000313" key="3">
    <source>
        <dbReference type="Proteomes" id="UP001454036"/>
    </source>
</evidence>
<evidence type="ECO:0000313" key="2">
    <source>
        <dbReference type="EMBL" id="GAA0166112.1"/>
    </source>
</evidence>
<sequence>MNPLKCAFGVTSRKFLGFVVRSHGIEIERRKIAATMPEPHNIHELKSMEGKVAYLRRFISNLVRKCQPFSKLMKKEIPYVWDAALSAAFQDIKSYLMKPPVLAALVQGKPLILYVAAQEQSVGPLLALENEEGNKNSLYYLSGRMTSNELKYTPIEKLALIFTIHKLKHYFQAHVVRLISKELDIVYVPQKVVKWQVLADFLGEHPLALEWELCDELPYEDVINIELLPS</sequence>
<feature type="domain" description="Reverse transcriptase/retrotransposon-derived protein RNase H-like" evidence="1">
    <location>
        <begin position="81"/>
        <end position="174"/>
    </location>
</feature>
<dbReference type="SUPFAM" id="SSF56672">
    <property type="entry name" value="DNA/RNA polymerases"/>
    <property type="match status" value="1"/>
</dbReference>
<dbReference type="Gene3D" id="3.30.70.270">
    <property type="match status" value="1"/>
</dbReference>
<protein>
    <recommendedName>
        <fullName evidence="1">Reverse transcriptase/retrotransposon-derived protein RNase H-like domain-containing protein</fullName>
    </recommendedName>
</protein>
<comment type="caution">
    <text evidence="2">The sequence shown here is derived from an EMBL/GenBank/DDBJ whole genome shotgun (WGS) entry which is preliminary data.</text>
</comment>
<dbReference type="InterPro" id="IPR041577">
    <property type="entry name" value="RT_RNaseH_2"/>
</dbReference>
<dbReference type="PANTHER" id="PTHR48475">
    <property type="entry name" value="RIBONUCLEASE H"/>
    <property type="match status" value="1"/>
</dbReference>
<gene>
    <name evidence="2" type="ORF">LIER_21343</name>
</gene>
<dbReference type="Proteomes" id="UP001454036">
    <property type="component" value="Unassembled WGS sequence"/>
</dbReference>
<proteinExistence type="predicted"/>
<accession>A0AAV3QT30</accession>
<keyword evidence="3" id="KW-1185">Reference proteome</keyword>
<dbReference type="InterPro" id="IPR043128">
    <property type="entry name" value="Rev_trsase/Diguanyl_cyclase"/>
</dbReference>
<dbReference type="Pfam" id="PF17919">
    <property type="entry name" value="RT_RNaseH_2"/>
    <property type="match status" value="1"/>
</dbReference>
<dbReference type="PANTHER" id="PTHR48475:SF1">
    <property type="entry name" value="RNASE H TYPE-1 DOMAIN-CONTAINING PROTEIN"/>
    <property type="match status" value="1"/>
</dbReference>
<reference evidence="2 3" key="1">
    <citation type="submission" date="2024-01" db="EMBL/GenBank/DDBJ databases">
        <title>The complete chloroplast genome sequence of Lithospermum erythrorhizon: insights into the phylogenetic relationship among Boraginaceae species and the maternal lineages of purple gromwells.</title>
        <authorList>
            <person name="Okada T."/>
            <person name="Watanabe K."/>
        </authorList>
    </citation>
    <scope>NUCLEOTIDE SEQUENCE [LARGE SCALE GENOMIC DNA]</scope>
</reference>